<keyword evidence="2 7" id="KW-0813">Transport</keyword>
<accession>R4K5P8</accession>
<dbReference type="SUPFAM" id="SSF161098">
    <property type="entry name" value="MetI-like"/>
    <property type="match status" value="1"/>
</dbReference>
<dbReference type="STRING" id="86416.Clopa_3703"/>
<dbReference type="GO" id="GO:0055085">
    <property type="term" value="P:transmembrane transport"/>
    <property type="evidence" value="ECO:0007669"/>
    <property type="project" value="InterPro"/>
</dbReference>
<keyword evidence="10" id="KW-1185">Reference proteome</keyword>
<evidence type="ECO:0000256" key="3">
    <source>
        <dbReference type="ARBA" id="ARBA00022475"/>
    </source>
</evidence>
<evidence type="ECO:0000256" key="4">
    <source>
        <dbReference type="ARBA" id="ARBA00022692"/>
    </source>
</evidence>
<dbReference type="RefSeq" id="WP_015616765.1">
    <property type="nucleotide sequence ID" value="NC_021182.1"/>
</dbReference>
<feature type="domain" description="ABC transmembrane type-1" evidence="8">
    <location>
        <begin position="74"/>
        <end position="263"/>
    </location>
</feature>
<dbReference type="CDD" id="cd06261">
    <property type="entry name" value="TM_PBP2"/>
    <property type="match status" value="1"/>
</dbReference>
<comment type="subcellular location">
    <subcellularLocation>
        <location evidence="1 7">Cell membrane</location>
        <topology evidence="1 7">Multi-pass membrane protein</topology>
    </subcellularLocation>
</comment>
<dbReference type="PANTHER" id="PTHR43744:SF12">
    <property type="entry name" value="ABC TRANSPORTER PERMEASE PROTEIN MG189-RELATED"/>
    <property type="match status" value="1"/>
</dbReference>
<dbReference type="PATRIC" id="fig|86416.3.peg.3701"/>
<dbReference type="PROSITE" id="PS50928">
    <property type="entry name" value="ABC_TM1"/>
    <property type="match status" value="1"/>
</dbReference>
<evidence type="ECO:0000259" key="8">
    <source>
        <dbReference type="PROSITE" id="PS50928"/>
    </source>
</evidence>
<evidence type="ECO:0000256" key="1">
    <source>
        <dbReference type="ARBA" id="ARBA00004651"/>
    </source>
</evidence>
<keyword evidence="5 7" id="KW-1133">Transmembrane helix</keyword>
<dbReference type="PANTHER" id="PTHR43744">
    <property type="entry name" value="ABC TRANSPORTER PERMEASE PROTEIN MG189-RELATED-RELATED"/>
    <property type="match status" value="1"/>
</dbReference>
<proteinExistence type="inferred from homology"/>
<evidence type="ECO:0000256" key="7">
    <source>
        <dbReference type="RuleBase" id="RU363032"/>
    </source>
</evidence>
<organism evidence="9 10">
    <name type="scientific">Clostridium pasteurianum BC1</name>
    <dbReference type="NCBI Taxonomy" id="86416"/>
    <lineage>
        <taxon>Bacteria</taxon>
        <taxon>Bacillati</taxon>
        <taxon>Bacillota</taxon>
        <taxon>Clostridia</taxon>
        <taxon>Eubacteriales</taxon>
        <taxon>Clostridiaceae</taxon>
        <taxon>Clostridium</taxon>
    </lineage>
</organism>
<dbReference type="GO" id="GO:0005886">
    <property type="term" value="C:plasma membrane"/>
    <property type="evidence" value="ECO:0007669"/>
    <property type="project" value="UniProtKB-SubCell"/>
</dbReference>
<feature type="transmembrane region" description="Helical" evidence="7">
    <location>
        <begin position="111"/>
        <end position="136"/>
    </location>
</feature>
<dbReference type="InterPro" id="IPR000515">
    <property type="entry name" value="MetI-like"/>
</dbReference>
<dbReference type="Gene3D" id="1.10.3720.10">
    <property type="entry name" value="MetI-like"/>
    <property type="match status" value="1"/>
</dbReference>
<protein>
    <submittedName>
        <fullName evidence="9">ABC-type sugar transport system, permease component</fullName>
    </submittedName>
</protein>
<evidence type="ECO:0000256" key="5">
    <source>
        <dbReference type="ARBA" id="ARBA00022989"/>
    </source>
</evidence>
<dbReference type="EMBL" id="CP003261">
    <property type="protein sequence ID" value="AGK98482.1"/>
    <property type="molecule type" value="Genomic_DNA"/>
</dbReference>
<name>R4K5P8_CLOPA</name>
<feature type="transmembrane region" description="Helical" evidence="7">
    <location>
        <begin position="196"/>
        <end position="217"/>
    </location>
</feature>
<evidence type="ECO:0000256" key="2">
    <source>
        <dbReference type="ARBA" id="ARBA00022448"/>
    </source>
</evidence>
<keyword evidence="4 7" id="KW-0812">Transmembrane</keyword>
<sequence>MVESKKSKFISDGTTYVLLIIGGIIMLVPFIWMILTSFKTLEETFSLNVTLLPKHFILDNYKQVWSLLPFGRFFINSFVVSFCVTIGQIILCSLSAYAFARLEFPGRDKLFLLYLAALMIPSQVMLVPSFIIVKYLHLTDNLAGVIIPQLFSVFGTFLLRQFFLSIPKEIEEAARIDGCGFFGTYLRIILPMSKSALTILGLFAFMSSWNSFLWPLIVLNKESNYTVPIGLVTFQGQFTTNWPIMMAAACQSMIPVIIVYIFAQKYLIEGISLTGFGGR</sequence>
<feature type="transmembrane region" description="Helical" evidence="7">
    <location>
        <begin position="242"/>
        <end position="263"/>
    </location>
</feature>
<gene>
    <name evidence="9" type="ORF">Clopa_3703</name>
</gene>
<dbReference type="KEGG" id="cpas:Clopa_3703"/>
<evidence type="ECO:0000313" key="10">
    <source>
        <dbReference type="Proteomes" id="UP000013523"/>
    </source>
</evidence>
<keyword evidence="9" id="KW-0762">Sugar transport</keyword>
<dbReference type="OrthoDB" id="9787837at2"/>
<feature type="transmembrane region" description="Helical" evidence="7">
    <location>
        <begin position="142"/>
        <end position="159"/>
    </location>
</feature>
<comment type="similarity">
    <text evidence="7">Belongs to the binding-protein-dependent transport system permease family.</text>
</comment>
<feature type="transmembrane region" description="Helical" evidence="7">
    <location>
        <begin position="73"/>
        <end position="99"/>
    </location>
</feature>
<dbReference type="InterPro" id="IPR035906">
    <property type="entry name" value="MetI-like_sf"/>
</dbReference>
<dbReference type="AlphaFoldDB" id="R4K5P8"/>
<dbReference type="HOGENOM" id="CLU_016047_1_1_9"/>
<feature type="transmembrane region" description="Helical" evidence="7">
    <location>
        <begin position="16"/>
        <end position="35"/>
    </location>
</feature>
<dbReference type="Pfam" id="PF00528">
    <property type="entry name" value="BPD_transp_1"/>
    <property type="match status" value="1"/>
</dbReference>
<evidence type="ECO:0000256" key="6">
    <source>
        <dbReference type="ARBA" id="ARBA00023136"/>
    </source>
</evidence>
<dbReference type="Proteomes" id="UP000013523">
    <property type="component" value="Chromosome"/>
</dbReference>
<keyword evidence="6 7" id="KW-0472">Membrane</keyword>
<keyword evidence="3" id="KW-1003">Cell membrane</keyword>
<reference evidence="9 10" key="1">
    <citation type="submission" date="2012-01" db="EMBL/GenBank/DDBJ databases">
        <title>Complete sequence of chromosome of Clostridium pasteurianum BC1.</title>
        <authorList>
            <consortium name="US DOE Joint Genome Institute"/>
            <person name="Lucas S."/>
            <person name="Han J."/>
            <person name="Lapidus A."/>
            <person name="Cheng J.-F."/>
            <person name="Goodwin L."/>
            <person name="Pitluck S."/>
            <person name="Peters L."/>
            <person name="Mikhailova N."/>
            <person name="Teshima H."/>
            <person name="Detter J.C."/>
            <person name="Han C."/>
            <person name="Tapia R."/>
            <person name="Land M."/>
            <person name="Hauser L."/>
            <person name="Kyrpides N."/>
            <person name="Ivanova N."/>
            <person name="Pagani I."/>
            <person name="Dunn J."/>
            <person name="Taghavi S."/>
            <person name="Francis A."/>
            <person name="van der Lelie D."/>
            <person name="Woyke T."/>
        </authorList>
    </citation>
    <scope>NUCLEOTIDE SEQUENCE [LARGE SCALE GENOMIC DNA]</scope>
    <source>
        <strain evidence="9 10">BC1</strain>
    </source>
</reference>
<dbReference type="eggNOG" id="COG0395">
    <property type="taxonomic scope" value="Bacteria"/>
</dbReference>
<evidence type="ECO:0000313" key="9">
    <source>
        <dbReference type="EMBL" id="AGK98482.1"/>
    </source>
</evidence>